<keyword evidence="10" id="KW-1185">Reference proteome</keyword>
<keyword evidence="5 7" id="KW-1133">Transmembrane helix</keyword>
<feature type="compositionally biased region" description="Basic and acidic residues" evidence="8">
    <location>
        <begin position="363"/>
        <end position="372"/>
    </location>
</feature>
<accession>A0A5A8CDT8</accession>
<evidence type="ECO:0000313" key="10">
    <source>
        <dbReference type="Proteomes" id="UP000323011"/>
    </source>
</evidence>
<feature type="transmembrane region" description="Helical" evidence="7">
    <location>
        <begin position="185"/>
        <end position="204"/>
    </location>
</feature>
<keyword evidence="2 7" id="KW-0337">GPI-anchor biosynthesis</keyword>
<dbReference type="InterPro" id="IPR007217">
    <property type="entry name" value="Per1-like"/>
</dbReference>
<feature type="transmembrane region" description="Helical" evidence="7">
    <location>
        <begin position="216"/>
        <end position="234"/>
    </location>
</feature>
<evidence type="ECO:0000256" key="1">
    <source>
        <dbReference type="ARBA" id="ARBA00004127"/>
    </source>
</evidence>
<dbReference type="GO" id="GO:0000139">
    <property type="term" value="C:Golgi membrane"/>
    <property type="evidence" value="ECO:0007669"/>
    <property type="project" value="UniProtKB-SubCell"/>
</dbReference>
<feature type="transmembrane region" description="Helical" evidence="7">
    <location>
        <begin position="273"/>
        <end position="292"/>
    </location>
</feature>
<protein>
    <recommendedName>
        <fullName evidence="7">Post-GPI attachment to proteins factor 3</fullName>
    </recommendedName>
</protein>
<dbReference type="GO" id="GO:0005789">
    <property type="term" value="C:endoplasmic reticulum membrane"/>
    <property type="evidence" value="ECO:0007669"/>
    <property type="project" value="TreeGrafter"/>
</dbReference>
<comment type="function">
    <text evidence="7">Involved in the lipid remodeling steps of GPI-anchor maturation.</text>
</comment>
<dbReference type="AlphaFoldDB" id="A0A5A8CDT8"/>
<gene>
    <name evidence="9" type="ORF">FNF29_04963</name>
</gene>
<keyword evidence="3 7" id="KW-0812">Transmembrane</keyword>
<dbReference type="PANTHER" id="PTHR13148:SF0">
    <property type="entry name" value="POST-GPI ATTACHMENT TO PROTEINS FACTOR 3"/>
    <property type="match status" value="1"/>
</dbReference>
<keyword evidence="7" id="KW-0333">Golgi apparatus</keyword>
<comment type="caution">
    <text evidence="7">Lacks conserved residue(s) required for the propagation of feature annotation.</text>
</comment>
<sequence length="372" mass="39965">MSPGYCACLARCYSEQCGVCGSQAPVDAEPMVCPDHCSRIPRLGSCSGFASRAGCVWDSTADARTVPWSRAVLGWTCAGDCKYECAREDAQQRQAQRVKAVQYHGKWSFVRVAGIEELVSAAASVGNALPHLLALQSASTRDAYAPPGFPQREAMLAYSVAGVNAWVWSTALHTKESWATERLDYHSAALLLLVSLWACACLTLDVPSASVPGRAIAAVLACVWLVWVGLMNWVRFDYGLNMTASVAVAAVTNLMWCVWAARQGCCSARHPTAWKAPAAAVLLSAMAMLELLDFAPIGDLVDAHSLWHLATIPLCFAWYSFLRDHVALWRRRAKLADDRSAPGRASLGPAPDAPAQLGGNADGGRRRGKGAE</sequence>
<dbReference type="Pfam" id="PF04080">
    <property type="entry name" value="Per1"/>
    <property type="match status" value="1"/>
</dbReference>
<feature type="transmembrane region" description="Helical" evidence="7">
    <location>
        <begin position="304"/>
        <end position="322"/>
    </location>
</feature>
<reference evidence="9 10" key="1">
    <citation type="submission" date="2019-07" db="EMBL/GenBank/DDBJ databases">
        <title>Genomes of Cafeteria roenbergensis.</title>
        <authorList>
            <person name="Fischer M.G."/>
            <person name="Hackl T."/>
            <person name="Roman M."/>
        </authorList>
    </citation>
    <scope>NUCLEOTIDE SEQUENCE [LARGE SCALE GENOMIC DNA]</scope>
    <source>
        <strain evidence="9 10">BVI</strain>
    </source>
</reference>
<comment type="subcellular location">
    <subcellularLocation>
        <location evidence="1">Endomembrane system</location>
        <topology evidence="1">Multi-pass membrane protein</topology>
    </subcellularLocation>
    <subcellularLocation>
        <location evidence="7">Golgi apparatus membrane</location>
        <topology evidence="7">Multi-pass membrane protein</topology>
    </subcellularLocation>
</comment>
<evidence type="ECO:0000256" key="6">
    <source>
        <dbReference type="ARBA" id="ARBA00023136"/>
    </source>
</evidence>
<dbReference type="GO" id="GO:0006506">
    <property type="term" value="P:GPI anchor biosynthetic process"/>
    <property type="evidence" value="ECO:0007669"/>
    <property type="project" value="UniProtKB-KW"/>
</dbReference>
<evidence type="ECO:0000256" key="2">
    <source>
        <dbReference type="ARBA" id="ARBA00022502"/>
    </source>
</evidence>
<dbReference type="Proteomes" id="UP000323011">
    <property type="component" value="Unassembled WGS sequence"/>
</dbReference>
<dbReference type="EMBL" id="VLTN01000031">
    <property type="protein sequence ID" value="KAA0150849.1"/>
    <property type="molecule type" value="Genomic_DNA"/>
</dbReference>
<evidence type="ECO:0000256" key="3">
    <source>
        <dbReference type="ARBA" id="ARBA00022692"/>
    </source>
</evidence>
<evidence type="ECO:0000256" key="4">
    <source>
        <dbReference type="ARBA" id="ARBA00022729"/>
    </source>
</evidence>
<feature type="transmembrane region" description="Helical" evidence="7">
    <location>
        <begin position="240"/>
        <end position="261"/>
    </location>
</feature>
<comment type="caution">
    <text evidence="9">The sequence shown here is derived from an EMBL/GenBank/DDBJ whole genome shotgun (WGS) entry which is preliminary data.</text>
</comment>
<evidence type="ECO:0000256" key="8">
    <source>
        <dbReference type="SAM" id="MobiDB-lite"/>
    </source>
</evidence>
<dbReference type="PANTHER" id="PTHR13148">
    <property type="entry name" value="PER1-RELATED"/>
    <property type="match status" value="1"/>
</dbReference>
<proteinExistence type="inferred from homology"/>
<evidence type="ECO:0000313" key="9">
    <source>
        <dbReference type="EMBL" id="KAA0150849.1"/>
    </source>
</evidence>
<name>A0A5A8CDT8_CAFRO</name>
<feature type="region of interest" description="Disordered" evidence="8">
    <location>
        <begin position="336"/>
        <end position="372"/>
    </location>
</feature>
<evidence type="ECO:0000256" key="7">
    <source>
        <dbReference type="RuleBase" id="RU365066"/>
    </source>
</evidence>
<organism evidence="9 10">
    <name type="scientific">Cafeteria roenbergensis</name>
    <name type="common">Marine flagellate</name>
    <dbReference type="NCBI Taxonomy" id="33653"/>
    <lineage>
        <taxon>Eukaryota</taxon>
        <taxon>Sar</taxon>
        <taxon>Stramenopiles</taxon>
        <taxon>Bigyra</taxon>
        <taxon>Opalozoa</taxon>
        <taxon>Bicosoecida</taxon>
        <taxon>Cafeteriaceae</taxon>
        <taxon>Cafeteria</taxon>
    </lineage>
</organism>
<keyword evidence="6 7" id="KW-0472">Membrane</keyword>
<dbReference type="GO" id="GO:0016788">
    <property type="term" value="F:hydrolase activity, acting on ester bonds"/>
    <property type="evidence" value="ECO:0007669"/>
    <property type="project" value="TreeGrafter"/>
</dbReference>
<keyword evidence="4" id="KW-0732">Signal</keyword>
<evidence type="ECO:0000256" key="5">
    <source>
        <dbReference type="ARBA" id="ARBA00022989"/>
    </source>
</evidence>
<comment type="similarity">
    <text evidence="7">Belongs to the PGAP3 family.</text>
</comment>